<dbReference type="EMBL" id="CP080034">
    <property type="protein sequence ID" value="QYC09667.1"/>
    <property type="molecule type" value="Genomic_DNA"/>
</dbReference>
<organism evidence="1 2">
    <name type="scientific">Brevundimonas nasdae</name>
    <dbReference type="NCBI Taxonomy" id="172043"/>
    <lineage>
        <taxon>Bacteria</taxon>
        <taxon>Pseudomonadati</taxon>
        <taxon>Pseudomonadota</taxon>
        <taxon>Alphaproteobacteria</taxon>
        <taxon>Caulobacterales</taxon>
        <taxon>Caulobacteraceae</taxon>
        <taxon>Brevundimonas</taxon>
    </lineage>
</organism>
<evidence type="ECO:0000313" key="2">
    <source>
        <dbReference type="Proteomes" id="UP000824334"/>
    </source>
</evidence>
<gene>
    <name evidence="1" type="ORF">KWG56_13915</name>
</gene>
<sequence length="51" mass="5644">MAREGEVLLGEDIGQGDDDVAYESGKTIPIKGEDYGFLVWRKRNCCVTVIP</sequence>
<dbReference type="InterPro" id="IPR009649">
    <property type="entry name" value="TraU"/>
</dbReference>
<keyword evidence="2" id="KW-1185">Reference proteome</keyword>
<accession>A0ABX8TEP9</accession>
<dbReference type="Proteomes" id="UP000824334">
    <property type="component" value="Chromosome"/>
</dbReference>
<dbReference type="Pfam" id="PF06834">
    <property type="entry name" value="TraU"/>
    <property type="match status" value="1"/>
</dbReference>
<proteinExistence type="predicted"/>
<protein>
    <submittedName>
        <fullName evidence="1">TraU family protein</fullName>
    </submittedName>
</protein>
<dbReference type="GeneID" id="94376379"/>
<evidence type="ECO:0000313" key="1">
    <source>
        <dbReference type="EMBL" id="QYC09667.1"/>
    </source>
</evidence>
<name>A0ABX8TEP9_9CAUL</name>
<dbReference type="RefSeq" id="WP_219352619.1">
    <property type="nucleotide sequence ID" value="NZ_CP080034.1"/>
</dbReference>
<reference evidence="1 2" key="1">
    <citation type="submission" date="2021-07" db="EMBL/GenBank/DDBJ databases">
        <title>Isolation and characterization of bacteria from a gold mining with a capacity of golden bioaccumulation.</title>
        <authorList>
            <person name="Yang X.J."/>
        </authorList>
    </citation>
    <scope>NUCLEOTIDE SEQUENCE [LARGE SCALE GENOMIC DNA]</scope>
    <source>
        <strain evidence="1 2">Au29</strain>
    </source>
</reference>